<comment type="caution">
    <text evidence="1">The sequence shown here is derived from an EMBL/GenBank/DDBJ whole genome shotgun (WGS) entry which is preliminary data.</text>
</comment>
<sequence length="302" mass="34505">MNYRQHIQMDPLPVSMVLKKRCAFQSSRVPQFSSRNSCKFSMLYVKDPKVIPFPKESSTKCACFGTLINNDGVTATEWVPIVDQVLLMTSIFLTYTAGVIPAKKLLLRSRNDKLNDLAPSGEPSFSGSRIEKDEEVNLKLAWDTVEEKLANALNTIEHDSELESRSVKFKQDHGKRQLSLYAVAEGPRFRLLWSSFQWLRKEAGTVVDISERPAIINMNDWSKVFSEVIQKSYQPLCMSWLEKELCLKSSKPNKVLLSLMVEKLVRDDTILRNIRNSGKEDLYAELTHFLVFGSLSLEVEFT</sequence>
<dbReference type="PANTHER" id="PTHR36807:SF2">
    <property type="entry name" value="PHOSPHOGLYCOLATE PHOSPHATASE"/>
    <property type="match status" value="1"/>
</dbReference>
<keyword evidence="2" id="KW-1185">Reference proteome</keyword>
<evidence type="ECO:0000313" key="1">
    <source>
        <dbReference type="EMBL" id="CAH2056441.1"/>
    </source>
</evidence>
<gene>
    <name evidence="1" type="ORF">TAV2_LOCUS11843</name>
</gene>
<dbReference type="EMBL" id="CAJVSB020000490">
    <property type="protein sequence ID" value="CAH2056441.1"/>
    <property type="molecule type" value="Genomic_DNA"/>
</dbReference>
<evidence type="ECO:0000313" key="2">
    <source>
        <dbReference type="Proteomes" id="UP000836841"/>
    </source>
</evidence>
<dbReference type="Proteomes" id="UP000836841">
    <property type="component" value="Unassembled WGS sequence"/>
</dbReference>
<proteinExistence type="predicted"/>
<reference evidence="1 2" key="1">
    <citation type="submission" date="2022-03" db="EMBL/GenBank/DDBJ databases">
        <authorList>
            <person name="Nunn A."/>
            <person name="Chopra R."/>
            <person name="Nunn A."/>
            <person name="Contreras Garrido A."/>
        </authorList>
    </citation>
    <scope>NUCLEOTIDE SEQUENCE [LARGE SCALE GENOMIC DNA]</scope>
</reference>
<organism evidence="1 2">
    <name type="scientific">Thlaspi arvense</name>
    <name type="common">Field penny-cress</name>
    <dbReference type="NCBI Taxonomy" id="13288"/>
    <lineage>
        <taxon>Eukaryota</taxon>
        <taxon>Viridiplantae</taxon>
        <taxon>Streptophyta</taxon>
        <taxon>Embryophyta</taxon>
        <taxon>Tracheophyta</taxon>
        <taxon>Spermatophyta</taxon>
        <taxon>Magnoliopsida</taxon>
        <taxon>eudicotyledons</taxon>
        <taxon>Gunneridae</taxon>
        <taxon>Pentapetalae</taxon>
        <taxon>rosids</taxon>
        <taxon>malvids</taxon>
        <taxon>Brassicales</taxon>
        <taxon>Brassicaceae</taxon>
        <taxon>Thlaspideae</taxon>
        <taxon>Thlaspi</taxon>
    </lineage>
</organism>
<protein>
    <recommendedName>
        <fullName evidence="3">ATP synthase protein MI25</fullName>
    </recommendedName>
</protein>
<dbReference type="PANTHER" id="PTHR36807">
    <property type="entry name" value="PHOSPHOGLYCOLATE PHOSPHATASE"/>
    <property type="match status" value="1"/>
</dbReference>
<dbReference type="AlphaFoldDB" id="A0AAU9S3S2"/>
<name>A0AAU9S3S2_THLAR</name>
<accession>A0AAU9S3S2</accession>
<evidence type="ECO:0008006" key="3">
    <source>
        <dbReference type="Google" id="ProtNLM"/>
    </source>
</evidence>